<reference evidence="1 2" key="1">
    <citation type="submission" date="2020-02" db="EMBL/GenBank/DDBJ databases">
        <title>Rhodobacter translucens sp. nov., a novel bacterium isolated from activated sludge.</title>
        <authorList>
            <person name="Liu J."/>
        </authorList>
    </citation>
    <scope>NUCLEOTIDE SEQUENCE [LARGE SCALE GENOMIC DNA]</scope>
    <source>
        <strain evidence="1 2">HX-7-19</strain>
    </source>
</reference>
<evidence type="ECO:0000313" key="2">
    <source>
        <dbReference type="Proteomes" id="UP000474758"/>
    </source>
</evidence>
<evidence type="ECO:0000313" key="1">
    <source>
        <dbReference type="EMBL" id="NGQ90073.1"/>
    </source>
</evidence>
<proteinExistence type="predicted"/>
<dbReference type="SUPFAM" id="SSF56209">
    <property type="entry name" value="Nitrile hydratase alpha chain"/>
    <property type="match status" value="1"/>
</dbReference>
<name>A0A6M1U5A9_9RHOB</name>
<organism evidence="1 2">
    <name type="scientific">Paragemmobacter kunshanensis</name>
    <dbReference type="NCBI Taxonomy" id="2583234"/>
    <lineage>
        <taxon>Bacteria</taxon>
        <taxon>Pseudomonadati</taxon>
        <taxon>Pseudomonadota</taxon>
        <taxon>Alphaproteobacteria</taxon>
        <taxon>Rhodobacterales</taxon>
        <taxon>Paracoccaceae</taxon>
        <taxon>Paragemmobacter</taxon>
    </lineage>
</organism>
<dbReference type="InterPro" id="IPR036648">
    <property type="entry name" value="CN_Hdrase_a/SCN_Hdrase_g_sf"/>
</dbReference>
<dbReference type="Proteomes" id="UP000474758">
    <property type="component" value="Unassembled WGS sequence"/>
</dbReference>
<comment type="caution">
    <text evidence="1">The sequence shown here is derived from an EMBL/GenBank/DDBJ whole genome shotgun (WGS) entry which is preliminary data.</text>
</comment>
<accession>A0A6M1U5A9</accession>
<dbReference type="AlphaFoldDB" id="A0A6M1U5A9"/>
<dbReference type="EMBL" id="JAALFE010000003">
    <property type="protein sequence ID" value="NGQ90073.1"/>
    <property type="molecule type" value="Genomic_DNA"/>
</dbReference>
<gene>
    <name evidence="1" type="ORF">G5V65_04135</name>
</gene>
<protein>
    <submittedName>
        <fullName evidence="1">Uncharacterized protein</fullName>
    </submittedName>
</protein>
<sequence>MKERMSRALVPVVSRLPSLSRLRDVVLHYTAHDQGRPLTPRPPRARDYDLVRHETHLRNRAQVERYLPDILGRALARIWIDPSFRDRFAADPVGTLAQYDVFLPDTIEIDFVTEGTTRPQVVVYERPVRAMPRKRLLYLQLILTAAR</sequence>
<keyword evidence="2" id="KW-1185">Reference proteome</keyword>
<dbReference type="Gene3D" id="3.90.330.10">
    <property type="entry name" value="Nitrile hydratase alpha /Thiocyanate hydrolase gamma"/>
    <property type="match status" value="1"/>
</dbReference>
<dbReference type="GO" id="GO:0046914">
    <property type="term" value="F:transition metal ion binding"/>
    <property type="evidence" value="ECO:0007669"/>
    <property type="project" value="InterPro"/>
</dbReference>
<dbReference type="GO" id="GO:0003824">
    <property type="term" value="F:catalytic activity"/>
    <property type="evidence" value="ECO:0007669"/>
    <property type="project" value="InterPro"/>
</dbReference>